<accession>A0ABV9LYJ6</accession>
<organism evidence="2 3">
    <name type="scientific">Glaciecola siphonariae</name>
    <dbReference type="NCBI Taxonomy" id="521012"/>
    <lineage>
        <taxon>Bacteria</taxon>
        <taxon>Pseudomonadati</taxon>
        <taxon>Pseudomonadota</taxon>
        <taxon>Gammaproteobacteria</taxon>
        <taxon>Alteromonadales</taxon>
        <taxon>Alteromonadaceae</taxon>
        <taxon>Glaciecola</taxon>
    </lineage>
</organism>
<dbReference type="Gene3D" id="3.30.700.10">
    <property type="entry name" value="Glycoprotein, Type 4 Pilin"/>
    <property type="match status" value="1"/>
</dbReference>
<dbReference type="NCBIfam" id="TIGR02532">
    <property type="entry name" value="IV_pilin_GFxxxE"/>
    <property type="match status" value="1"/>
</dbReference>
<sequence length="174" mass="17919">MKQQRGFTLIELIIVIVILGILAVTAAPRFIDIQTEARQETLQGVKGALQGGAQLVFAKAAIAGVQKLATSDSSAVVTIASQEVQTNYGYPDAGSFGGIGATTTTSGGTSSTTPGINTFVDLDDTQLDYTQTSANEFRISFDGDDPASVDCYVSYTNAGDVGQVPAIAAVVTGC</sequence>
<comment type="caution">
    <text evidence="2">The sequence shown here is derived from an EMBL/GenBank/DDBJ whole genome shotgun (WGS) entry which is preliminary data.</text>
</comment>
<evidence type="ECO:0000256" key="1">
    <source>
        <dbReference type="SAM" id="Phobius"/>
    </source>
</evidence>
<evidence type="ECO:0000313" key="3">
    <source>
        <dbReference type="Proteomes" id="UP001595897"/>
    </source>
</evidence>
<dbReference type="Pfam" id="PF07963">
    <property type="entry name" value="N_methyl"/>
    <property type="match status" value="1"/>
</dbReference>
<keyword evidence="1" id="KW-0472">Membrane</keyword>
<dbReference type="InterPro" id="IPR012902">
    <property type="entry name" value="N_methyl_site"/>
</dbReference>
<protein>
    <submittedName>
        <fullName evidence="2">Prepilin-type N-terminal cleavage/methylation domain-containing protein</fullName>
    </submittedName>
</protein>
<dbReference type="PROSITE" id="PS00409">
    <property type="entry name" value="PROKAR_NTER_METHYL"/>
    <property type="match status" value="1"/>
</dbReference>
<dbReference type="Proteomes" id="UP001595897">
    <property type="component" value="Unassembled WGS sequence"/>
</dbReference>
<dbReference type="SUPFAM" id="SSF54523">
    <property type="entry name" value="Pili subunits"/>
    <property type="match status" value="1"/>
</dbReference>
<feature type="transmembrane region" description="Helical" evidence="1">
    <location>
        <begin position="12"/>
        <end position="31"/>
    </location>
</feature>
<evidence type="ECO:0000313" key="2">
    <source>
        <dbReference type="EMBL" id="MFC4701068.1"/>
    </source>
</evidence>
<keyword evidence="1" id="KW-1133">Transmembrane helix</keyword>
<name>A0ABV9LYJ6_9ALTE</name>
<proteinExistence type="predicted"/>
<dbReference type="InterPro" id="IPR045584">
    <property type="entry name" value="Pilin-like"/>
</dbReference>
<keyword evidence="1" id="KW-0812">Transmembrane</keyword>
<dbReference type="RefSeq" id="WP_382409174.1">
    <property type="nucleotide sequence ID" value="NZ_JBHSGU010000005.1"/>
</dbReference>
<reference evidence="3" key="1">
    <citation type="journal article" date="2019" name="Int. J. Syst. Evol. Microbiol.">
        <title>The Global Catalogue of Microorganisms (GCM) 10K type strain sequencing project: providing services to taxonomists for standard genome sequencing and annotation.</title>
        <authorList>
            <consortium name="The Broad Institute Genomics Platform"/>
            <consortium name="The Broad Institute Genome Sequencing Center for Infectious Disease"/>
            <person name="Wu L."/>
            <person name="Ma J."/>
        </authorList>
    </citation>
    <scope>NUCLEOTIDE SEQUENCE [LARGE SCALE GENOMIC DNA]</scope>
    <source>
        <strain evidence="3">KACC 12507</strain>
    </source>
</reference>
<keyword evidence="3" id="KW-1185">Reference proteome</keyword>
<gene>
    <name evidence="2" type="ORF">ACFO4O_12920</name>
</gene>
<dbReference type="EMBL" id="JBHSGU010000005">
    <property type="protein sequence ID" value="MFC4701068.1"/>
    <property type="molecule type" value="Genomic_DNA"/>
</dbReference>